<gene>
    <name evidence="2" type="ORF">ACFOEJ_07530</name>
</gene>
<comment type="caution">
    <text evidence="2">The sequence shown here is derived from an EMBL/GenBank/DDBJ whole genome shotgun (WGS) entry which is preliminary data.</text>
</comment>
<dbReference type="RefSeq" id="WP_117314145.1">
    <property type="nucleotide sequence ID" value="NZ_JBHRUJ010000014.1"/>
</dbReference>
<dbReference type="Proteomes" id="UP001595625">
    <property type="component" value="Unassembled WGS sequence"/>
</dbReference>
<reference evidence="3" key="1">
    <citation type="journal article" date="2019" name="Int. J. Syst. Evol. Microbiol.">
        <title>The Global Catalogue of Microorganisms (GCM) 10K type strain sequencing project: providing services to taxonomists for standard genome sequencing and annotation.</title>
        <authorList>
            <consortium name="The Broad Institute Genomics Platform"/>
            <consortium name="The Broad Institute Genome Sequencing Center for Infectious Disease"/>
            <person name="Wu L."/>
            <person name="Ma J."/>
        </authorList>
    </citation>
    <scope>NUCLEOTIDE SEQUENCE [LARGE SCALE GENOMIC DNA]</scope>
    <source>
        <strain evidence="3">CCM 320</strain>
    </source>
</reference>
<protein>
    <submittedName>
        <fullName evidence="2">Uncharacterized protein</fullName>
    </submittedName>
</protein>
<name>A0ABV7KNG1_PLAOK</name>
<accession>A0ABV7KNG1</accession>
<feature type="signal peptide" evidence="1">
    <location>
        <begin position="1"/>
        <end position="21"/>
    </location>
</feature>
<sequence>MIRKVGLTLAVVTFGLVGVLANDGFTTYEDNNTATIKEVSGVTVETANPWSVKHDVAILWPQPWSIKHDVAILWPQPWSVKHDVAILWPQPWSVGIKA</sequence>
<keyword evidence="3" id="KW-1185">Reference proteome</keyword>
<evidence type="ECO:0000313" key="3">
    <source>
        <dbReference type="Proteomes" id="UP001595625"/>
    </source>
</evidence>
<dbReference type="EMBL" id="JBHRUJ010000014">
    <property type="protein sequence ID" value="MFC3210914.1"/>
    <property type="molecule type" value="Genomic_DNA"/>
</dbReference>
<organism evidence="2 3">
    <name type="scientific">Planomicrobium okeanokoites</name>
    <name type="common">Planococcus okeanokoites</name>
    <name type="synonym">Flavobacterium okeanokoites</name>
    <dbReference type="NCBI Taxonomy" id="244"/>
    <lineage>
        <taxon>Bacteria</taxon>
        <taxon>Bacillati</taxon>
        <taxon>Bacillota</taxon>
        <taxon>Bacilli</taxon>
        <taxon>Bacillales</taxon>
        <taxon>Caryophanaceae</taxon>
        <taxon>Planomicrobium</taxon>
    </lineage>
</organism>
<evidence type="ECO:0000313" key="2">
    <source>
        <dbReference type="EMBL" id="MFC3210914.1"/>
    </source>
</evidence>
<keyword evidence="1" id="KW-0732">Signal</keyword>
<evidence type="ECO:0000256" key="1">
    <source>
        <dbReference type="SAM" id="SignalP"/>
    </source>
</evidence>
<feature type="chain" id="PRO_5045101588" evidence="1">
    <location>
        <begin position="22"/>
        <end position="98"/>
    </location>
</feature>
<proteinExistence type="predicted"/>